<evidence type="ECO:0000256" key="3">
    <source>
        <dbReference type="PROSITE-ProRule" id="PRU00023"/>
    </source>
</evidence>
<dbReference type="PANTHER" id="PTHR24198">
    <property type="entry name" value="ANKYRIN REPEAT AND PROTEIN KINASE DOMAIN-CONTAINING PROTEIN"/>
    <property type="match status" value="1"/>
</dbReference>
<sequence>MDMFELIKNADLETLQNAISLGGNPQIRNNCGDTLLSVASGNGQHEVVEYLCELGIELHITNDFGFTALSSALWCSHMNVANYLVSKGAKINVECAAALGNIDALEKNLSKITSIEDMVGAYLLACRCGQLQVIQWFLDQKMPIDLHPPGSEWGGIGCPGLHHAVENGHIAAVKLLLENGADFTLVDDVYQSNALAWAAGAGNREITMLLREAGASVSQRNSHGLNAIDLAEEYGFSELAQQLKDSS</sequence>
<dbReference type="PROSITE" id="PS50088">
    <property type="entry name" value="ANK_REPEAT"/>
    <property type="match status" value="2"/>
</dbReference>
<dbReference type="PANTHER" id="PTHR24198:SF165">
    <property type="entry name" value="ANKYRIN REPEAT-CONTAINING PROTEIN-RELATED"/>
    <property type="match status" value="1"/>
</dbReference>
<dbReference type="SUPFAM" id="SSF48403">
    <property type="entry name" value="Ankyrin repeat"/>
    <property type="match status" value="1"/>
</dbReference>
<evidence type="ECO:0000256" key="2">
    <source>
        <dbReference type="ARBA" id="ARBA00023043"/>
    </source>
</evidence>
<dbReference type="InterPro" id="IPR036770">
    <property type="entry name" value="Ankyrin_rpt-contain_sf"/>
</dbReference>
<dbReference type="EMBL" id="AP019860">
    <property type="protein sequence ID" value="BBM86492.1"/>
    <property type="molecule type" value="Genomic_DNA"/>
</dbReference>
<keyword evidence="2 3" id="KW-0040">ANK repeat</keyword>
<dbReference type="Gene3D" id="1.25.40.20">
    <property type="entry name" value="Ankyrin repeat-containing domain"/>
    <property type="match status" value="2"/>
</dbReference>
<proteinExistence type="predicted"/>
<organism evidence="4 5">
    <name type="scientific">Uabimicrobium amorphum</name>
    <dbReference type="NCBI Taxonomy" id="2596890"/>
    <lineage>
        <taxon>Bacteria</taxon>
        <taxon>Pseudomonadati</taxon>
        <taxon>Planctomycetota</taxon>
        <taxon>Candidatus Uabimicrobiia</taxon>
        <taxon>Candidatus Uabimicrobiales</taxon>
        <taxon>Candidatus Uabimicrobiaceae</taxon>
        <taxon>Candidatus Uabimicrobium</taxon>
    </lineage>
</organism>
<dbReference type="KEGG" id="uam:UABAM_04878"/>
<evidence type="ECO:0000313" key="5">
    <source>
        <dbReference type="Proteomes" id="UP000326354"/>
    </source>
</evidence>
<feature type="repeat" description="ANK" evidence="3">
    <location>
        <begin position="156"/>
        <end position="188"/>
    </location>
</feature>
<evidence type="ECO:0000256" key="1">
    <source>
        <dbReference type="ARBA" id="ARBA00022737"/>
    </source>
</evidence>
<dbReference type="InterPro" id="IPR002110">
    <property type="entry name" value="Ankyrin_rpt"/>
</dbReference>
<accession>A0A5S9F5D7</accession>
<feature type="repeat" description="ANK" evidence="3">
    <location>
        <begin position="31"/>
        <end position="63"/>
    </location>
</feature>
<dbReference type="PROSITE" id="PS50297">
    <property type="entry name" value="ANK_REP_REGION"/>
    <property type="match status" value="1"/>
</dbReference>
<evidence type="ECO:0000313" key="4">
    <source>
        <dbReference type="EMBL" id="BBM86492.1"/>
    </source>
</evidence>
<keyword evidence="5" id="KW-1185">Reference proteome</keyword>
<dbReference type="RefSeq" id="WP_151970548.1">
    <property type="nucleotide sequence ID" value="NZ_AP019860.1"/>
</dbReference>
<keyword evidence="1" id="KW-0677">Repeat</keyword>
<name>A0A5S9F5D7_UABAM</name>
<reference evidence="4 5" key="1">
    <citation type="submission" date="2019-08" db="EMBL/GenBank/DDBJ databases">
        <title>Complete genome sequence of Candidatus Uab amorphum.</title>
        <authorList>
            <person name="Shiratori T."/>
            <person name="Suzuki S."/>
            <person name="Kakizawa Y."/>
            <person name="Ishida K."/>
        </authorList>
    </citation>
    <scope>NUCLEOTIDE SEQUENCE [LARGE SCALE GENOMIC DNA]</scope>
    <source>
        <strain evidence="4 5">SRT547</strain>
    </source>
</reference>
<dbReference type="SMART" id="SM00248">
    <property type="entry name" value="ANK"/>
    <property type="match status" value="5"/>
</dbReference>
<protein>
    <recommendedName>
        <fullName evidence="6">Ankryin</fullName>
    </recommendedName>
</protein>
<dbReference type="AlphaFoldDB" id="A0A5S9F5D7"/>
<dbReference type="Pfam" id="PF12796">
    <property type="entry name" value="Ank_2"/>
    <property type="match status" value="2"/>
</dbReference>
<dbReference type="Proteomes" id="UP000326354">
    <property type="component" value="Chromosome"/>
</dbReference>
<gene>
    <name evidence="4" type="ORF">UABAM_04878</name>
</gene>
<evidence type="ECO:0008006" key="6">
    <source>
        <dbReference type="Google" id="ProtNLM"/>
    </source>
</evidence>
<dbReference type="OrthoDB" id="407974at2"/>